<name>A0ABQ0YW92_9NOCA</name>
<organism evidence="2 3">
    <name type="scientific">Rhodococcus aetherivorans</name>
    <dbReference type="NCBI Taxonomy" id="191292"/>
    <lineage>
        <taxon>Bacteria</taxon>
        <taxon>Bacillati</taxon>
        <taxon>Actinomycetota</taxon>
        <taxon>Actinomycetes</taxon>
        <taxon>Mycobacteriales</taxon>
        <taxon>Nocardiaceae</taxon>
        <taxon>Rhodococcus</taxon>
    </lineage>
</organism>
<keyword evidence="3" id="KW-1185">Reference proteome</keyword>
<feature type="compositionally biased region" description="Low complexity" evidence="1">
    <location>
        <begin position="42"/>
        <end position="53"/>
    </location>
</feature>
<reference evidence="2 3" key="1">
    <citation type="journal article" date="2018" name="Biodegradation">
        <title>1,4-Dioxane degradation characteristics of Rhodococcus aetherivorans JCM 14343.</title>
        <authorList>
            <person name="Inoue D."/>
            <person name="Tsunoda T."/>
            <person name="Yamamoto N."/>
            <person name="Ike M."/>
            <person name="Sei K."/>
        </authorList>
    </citation>
    <scope>NUCLEOTIDE SEQUENCE [LARGE SCALE GENOMIC DNA]</scope>
    <source>
        <strain evidence="2 3">JCM 14343</strain>
    </source>
</reference>
<feature type="compositionally biased region" description="Polar residues" evidence="1">
    <location>
        <begin position="1"/>
        <end position="11"/>
    </location>
</feature>
<evidence type="ECO:0000256" key="1">
    <source>
        <dbReference type="SAM" id="MobiDB-lite"/>
    </source>
</evidence>
<feature type="region of interest" description="Disordered" evidence="1">
    <location>
        <begin position="103"/>
        <end position="135"/>
    </location>
</feature>
<feature type="region of interest" description="Disordered" evidence="1">
    <location>
        <begin position="1"/>
        <end position="91"/>
    </location>
</feature>
<dbReference type="EMBL" id="BLAH01000255">
    <property type="protein sequence ID" value="GES40727.1"/>
    <property type="molecule type" value="Genomic_DNA"/>
</dbReference>
<comment type="caution">
    <text evidence="2">The sequence shown here is derived from an EMBL/GenBank/DDBJ whole genome shotgun (WGS) entry which is preliminary data.</text>
</comment>
<evidence type="ECO:0000313" key="3">
    <source>
        <dbReference type="Proteomes" id="UP000325466"/>
    </source>
</evidence>
<sequence>MQPQLGGQHQTGRPAAGNDHIDHEKSPVRQRCISAGCSTQSGGPAHPHPGAGCPQPPESYRRLDAHLANLPFPQAPAPAGDSAAPPGSCGKAPRALYVESGKEPMTFLPLPSRRRPQFRPSRADVRVNDDGSVSR</sequence>
<proteinExistence type="predicted"/>
<dbReference type="Proteomes" id="UP000325466">
    <property type="component" value="Unassembled WGS sequence"/>
</dbReference>
<accession>A0ABQ0YW92</accession>
<feature type="compositionally biased region" description="Low complexity" evidence="1">
    <location>
        <begin position="77"/>
        <end position="88"/>
    </location>
</feature>
<evidence type="ECO:0000313" key="2">
    <source>
        <dbReference type="EMBL" id="GES40727.1"/>
    </source>
</evidence>
<gene>
    <name evidence="2" type="ORF">RAJCM14343_6022</name>
</gene>
<protein>
    <submittedName>
        <fullName evidence="2">Uncharacterized protein</fullName>
    </submittedName>
</protein>